<accession>A0AAW7VKI3</accession>
<dbReference type="RefSeq" id="WP_072000907.1">
    <property type="nucleotide sequence ID" value="NZ_CAJHTI010000044.1"/>
</dbReference>
<dbReference type="AlphaFoldDB" id="A0AAW7VKI3"/>
<reference evidence="1" key="1">
    <citation type="submission" date="2023-07" db="EMBL/GenBank/DDBJ databases">
        <title>High risk of intestinal colonization with ESBL-producing Escherichia coli among soldiers of military contingents in specific geographic regions.</title>
        <authorList>
            <person name="Literacka E."/>
        </authorList>
    </citation>
    <scope>NUCLEOTIDE SEQUENCE</scope>
    <source>
        <strain evidence="1">33</strain>
    </source>
</reference>
<dbReference type="EMBL" id="JAUKZB010000043">
    <property type="protein sequence ID" value="MDO2733168.1"/>
    <property type="molecule type" value="Genomic_DNA"/>
</dbReference>
<sequence>MKDIKNISTIITNTLKQKLSLSPQKSLTKIQDEVPDEYIFTLRRNGPNNYIGICIGKKKNITPTGEWLFVVTVEDPCNVIMISQSDINSLLLSSSFIGMIGIGHSSLTRKRIDLKEQNRMYIKERARIANRFNRKGGCYAIDVYVAGEILFNDFGQIVYWNNNSGHYKISKQVSMVNIPSPVKHILPIELFTPYNIT</sequence>
<proteinExistence type="predicted"/>
<dbReference type="Proteomes" id="UP001174465">
    <property type="component" value="Unassembled WGS sequence"/>
</dbReference>
<gene>
    <name evidence="1" type="ORF">Q2V64_26405</name>
</gene>
<evidence type="ECO:0000313" key="2">
    <source>
        <dbReference type="Proteomes" id="UP001174465"/>
    </source>
</evidence>
<evidence type="ECO:0000313" key="1">
    <source>
        <dbReference type="EMBL" id="MDO2733168.1"/>
    </source>
</evidence>
<name>A0AAW7VKI3_ECOLX</name>
<protein>
    <submittedName>
        <fullName evidence="1">Uncharacterized protein</fullName>
    </submittedName>
</protein>
<organism evidence="1 2">
    <name type="scientific">Escherichia coli</name>
    <dbReference type="NCBI Taxonomy" id="562"/>
    <lineage>
        <taxon>Bacteria</taxon>
        <taxon>Pseudomonadati</taxon>
        <taxon>Pseudomonadota</taxon>
        <taxon>Gammaproteobacteria</taxon>
        <taxon>Enterobacterales</taxon>
        <taxon>Enterobacteriaceae</taxon>
        <taxon>Escherichia</taxon>
    </lineage>
</organism>
<comment type="caution">
    <text evidence="1">The sequence shown here is derived from an EMBL/GenBank/DDBJ whole genome shotgun (WGS) entry which is preliminary data.</text>
</comment>